<evidence type="ECO:0000313" key="2">
    <source>
        <dbReference type="EMBL" id="GGG28195.1"/>
    </source>
</evidence>
<accession>A0A917LIV2</accession>
<sequence>MRAHFAMTEPTADKPKKKRRVLRVFKIVTLTLVVAMVAFIGIGWSAYVDPDEDSVQKADAIFVLGGSHDGREEFALSLAEQGYAPQVVFSNPYEDGHYARYGFEKDGYMDRLCNGDYTFVVSCFNPEPATTRGEGRELARRASAEGWKKVIVVTFTPHIARARFVIDKCWPGEILYVASPTELNTVGWAWNFVYQSGGFVRALFEDC</sequence>
<dbReference type="EMBL" id="BMCU01000007">
    <property type="protein sequence ID" value="GGG28195.1"/>
    <property type="molecule type" value="Genomic_DNA"/>
</dbReference>
<dbReference type="Proteomes" id="UP000654257">
    <property type="component" value="Unassembled WGS sequence"/>
</dbReference>
<organism evidence="2 3">
    <name type="scientific">Rhodococcoides trifolii</name>
    <dbReference type="NCBI Taxonomy" id="908250"/>
    <lineage>
        <taxon>Bacteria</taxon>
        <taxon>Bacillati</taxon>
        <taxon>Actinomycetota</taxon>
        <taxon>Actinomycetes</taxon>
        <taxon>Mycobacteriales</taxon>
        <taxon>Nocardiaceae</taxon>
        <taxon>Rhodococcoides</taxon>
    </lineage>
</organism>
<keyword evidence="3" id="KW-1185">Reference proteome</keyword>
<protein>
    <recommendedName>
        <fullName evidence="4">DUF218 domain-containing protein</fullName>
    </recommendedName>
</protein>
<keyword evidence="1" id="KW-0472">Membrane</keyword>
<comment type="caution">
    <text evidence="2">The sequence shown here is derived from an EMBL/GenBank/DDBJ whole genome shotgun (WGS) entry which is preliminary data.</text>
</comment>
<feature type="transmembrane region" description="Helical" evidence="1">
    <location>
        <begin position="24"/>
        <end position="47"/>
    </location>
</feature>
<proteinExistence type="predicted"/>
<dbReference type="InterPro" id="IPR003848">
    <property type="entry name" value="DUF218"/>
</dbReference>
<evidence type="ECO:0000313" key="3">
    <source>
        <dbReference type="Proteomes" id="UP000654257"/>
    </source>
</evidence>
<dbReference type="CDD" id="cd06259">
    <property type="entry name" value="YdcF-like"/>
    <property type="match status" value="1"/>
</dbReference>
<evidence type="ECO:0008006" key="4">
    <source>
        <dbReference type="Google" id="ProtNLM"/>
    </source>
</evidence>
<reference evidence="2" key="1">
    <citation type="journal article" date="2014" name="Int. J. Syst. Evol. Microbiol.">
        <title>Complete genome sequence of Corynebacterium casei LMG S-19264T (=DSM 44701T), isolated from a smear-ripened cheese.</title>
        <authorList>
            <consortium name="US DOE Joint Genome Institute (JGI-PGF)"/>
            <person name="Walter F."/>
            <person name="Albersmeier A."/>
            <person name="Kalinowski J."/>
            <person name="Ruckert C."/>
        </authorList>
    </citation>
    <scope>NUCLEOTIDE SEQUENCE</scope>
    <source>
        <strain evidence="2">CCM 7905</strain>
    </source>
</reference>
<name>A0A917LIV2_9NOCA</name>
<keyword evidence="1" id="KW-1133">Transmembrane helix</keyword>
<reference evidence="2" key="2">
    <citation type="submission" date="2020-09" db="EMBL/GenBank/DDBJ databases">
        <authorList>
            <person name="Sun Q."/>
            <person name="Sedlacek I."/>
        </authorList>
    </citation>
    <scope>NUCLEOTIDE SEQUENCE</scope>
    <source>
        <strain evidence="2">CCM 7905</strain>
    </source>
</reference>
<evidence type="ECO:0000256" key="1">
    <source>
        <dbReference type="SAM" id="Phobius"/>
    </source>
</evidence>
<keyword evidence="1" id="KW-0812">Transmembrane</keyword>
<gene>
    <name evidence="2" type="ORF">GCM10007304_47530</name>
</gene>
<dbReference type="AlphaFoldDB" id="A0A917LIV2"/>